<dbReference type="AlphaFoldDB" id="A0A165PQW0"/>
<dbReference type="Gene3D" id="3.40.50.300">
    <property type="entry name" value="P-loop containing nucleotide triphosphate hydrolases"/>
    <property type="match status" value="1"/>
</dbReference>
<evidence type="ECO:0000313" key="2">
    <source>
        <dbReference type="EMBL" id="KZT21373.1"/>
    </source>
</evidence>
<dbReference type="PANTHER" id="PTHR36978:SF4">
    <property type="entry name" value="P-LOOP CONTAINING NUCLEOSIDE TRIPHOSPHATE HYDROLASE PROTEIN"/>
    <property type="match status" value="1"/>
</dbReference>
<dbReference type="STRING" id="1314782.A0A165PQW0"/>
<dbReference type="InterPro" id="IPR040632">
    <property type="entry name" value="Sulfotransfer_4"/>
</dbReference>
<dbReference type="PANTHER" id="PTHR36978">
    <property type="entry name" value="P-LOOP CONTAINING NUCLEOTIDE TRIPHOSPHATE HYDROLASE"/>
    <property type="match status" value="1"/>
</dbReference>
<keyword evidence="3" id="KW-1185">Reference proteome</keyword>
<organism evidence="2 3">
    <name type="scientific">Neolentinus lepideus HHB14362 ss-1</name>
    <dbReference type="NCBI Taxonomy" id="1314782"/>
    <lineage>
        <taxon>Eukaryota</taxon>
        <taxon>Fungi</taxon>
        <taxon>Dikarya</taxon>
        <taxon>Basidiomycota</taxon>
        <taxon>Agaricomycotina</taxon>
        <taxon>Agaricomycetes</taxon>
        <taxon>Gloeophyllales</taxon>
        <taxon>Gloeophyllaceae</taxon>
        <taxon>Neolentinus</taxon>
    </lineage>
</organism>
<gene>
    <name evidence="2" type="ORF">NEOLEDRAFT_1244588</name>
</gene>
<dbReference type="EMBL" id="KV425607">
    <property type="protein sequence ID" value="KZT21373.1"/>
    <property type="molecule type" value="Genomic_DNA"/>
</dbReference>
<reference evidence="2 3" key="1">
    <citation type="journal article" date="2016" name="Mol. Biol. Evol.">
        <title>Comparative Genomics of Early-Diverging Mushroom-Forming Fungi Provides Insights into the Origins of Lignocellulose Decay Capabilities.</title>
        <authorList>
            <person name="Nagy L.G."/>
            <person name="Riley R."/>
            <person name="Tritt A."/>
            <person name="Adam C."/>
            <person name="Daum C."/>
            <person name="Floudas D."/>
            <person name="Sun H."/>
            <person name="Yadav J.S."/>
            <person name="Pangilinan J."/>
            <person name="Larsson K.H."/>
            <person name="Matsuura K."/>
            <person name="Barry K."/>
            <person name="Labutti K."/>
            <person name="Kuo R."/>
            <person name="Ohm R.A."/>
            <person name="Bhattacharya S.S."/>
            <person name="Shirouzu T."/>
            <person name="Yoshinaga Y."/>
            <person name="Martin F.M."/>
            <person name="Grigoriev I.V."/>
            <person name="Hibbett D.S."/>
        </authorList>
    </citation>
    <scope>NUCLEOTIDE SEQUENCE [LARGE SCALE GENOMIC DNA]</scope>
    <source>
        <strain evidence="2 3">HHB14362 ss-1</strain>
    </source>
</reference>
<evidence type="ECO:0008006" key="4">
    <source>
        <dbReference type="Google" id="ProtNLM"/>
    </source>
</evidence>
<name>A0A165PQW0_9AGAM</name>
<evidence type="ECO:0000313" key="3">
    <source>
        <dbReference type="Proteomes" id="UP000076761"/>
    </source>
</evidence>
<keyword evidence="1" id="KW-0472">Membrane</keyword>
<keyword evidence="1" id="KW-1133">Transmembrane helix</keyword>
<dbReference type="InParanoid" id="A0A165PQW0"/>
<dbReference type="SUPFAM" id="SSF52540">
    <property type="entry name" value="P-loop containing nucleoside triphosphate hydrolases"/>
    <property type="match status" value="1"/>
</dbReference>
<accession>A0A165PQW0</accession>
<keyword evidence="1" id="KW-0812">Transmembrane</keyword>
<sequence>MLSETDVSRIGGGRMEVIGVGLGRTGTGSLKDALNLLGYKTFHMSELPKDLDRWAKVWTDTYKKIDDGTIARADWDTLYQDYTATTDFPSAMFPRELLAAYPSAKFILTTRPTEKCQRKIKAISRRFWVNFFRGRFVSDGKEIFNEHNQLCRDIIPKEQLLEFRVEEGWEPLCKFLEKPIPSAPFPFSNEGKEMAASLDSWEKNLWKQFIIYYVSPTICVAALGAAAFFNRNNRNTIISVLKEAQGWISS</sequence>
<dbReference type="InterPro" id="IPR027417">
    <property type="entry name" value="P-loop_NTPase"/>
</dbReference>
<proteinExistence type="predicted"/>
<feature type="transmembrane region" description="Helical" evidence="1">
    <location>
        <begin position="210"/>
        <end position="229"/>
    </location>
</feature>
<evidence type="ECO:0000256" key="1">
    <source>
        <dbReference type="SAM" id="Phobius"/>
    </source>
</evidence>
<dbReference type="Pfam" id="PF17784">
    <property type="entry name" value="Sulfotransfer_4"/>
    <property type="match status" value="1"/>
</dbReference>
<dbReference type="OrthoDB" id="3348095at2759"/>
<dbReference type="Proteomes" id="UP000076761">
    <property type="component" value="Unassembled WGS sequence"/>
</dbReference>
<protein>
    <recommendedName>
        <fullName evidence="4">P-loop containing nucleoside triphosphate hydrolase protein</fullName>
    </recommendedName>
</protein>